<keyword evidence="6" id="KW-1185">Reference proteome</keyword>
<accession>D1C530</accession>
<dbReference type="OrthoDB" id="9783874at2"/>
<dbReference type="InParanoid" id="D1C530"/>
<dbReference type="STRING" id="479434.Sthe_1915"/>
<gene>
    <name evidence="5" type="ordered locus">Sthe_1915</name>
</gene>
<comment type="similarity">
    <text evidence="1">Belongs to the bacterial solute-binding protein 5 family.</text>
</comment>
<evidence type="ECO:0000256" key="1">
    <source>
        <dbReference type="ARBA" id="ARBA00005695"/>
    </source>
</evidence>
<dbReference type="PANTHER" id="PTHR30290:SF38">
    <property type="entry name" value="D,D-DIPEPTIDE-BINDING PERIPLASMIC PROTEIN DDPA-RELATED"/>
    <property type="match status" value="1"/>
</dbReference>
<feature type="domain" description="Solute-binding protein family 5" evidence="4">
    <location>
        <begin position="131"/>
        <end position="484"/>
    </location>
</feature>
<sequence length="575" mass="64221">MENGYQGDRLDVLTRRLSRRHLILTGIGTAGAALLQACGGQEPIPQNTPTSSGDSGSQGGAGSTPEGTEDTESGSGTTEEVTHQRGGIIKVAMIGEPPSVADAMFTTTTVTSDITRHIFEGLFAQDSEFNPRPMLVDRYEISDDGLLYTFTLRSGIKFHDGSELTAEDVVASLERWGVMTGRGKIVYSRLAEEGVQATDPLTVTMTFAQPTGILLDFLALHEAFIMPAAIAREVGTEKLPDEKTIGTGPFLLKEHQVDRLIRLVRFEDYQPRTEDPDGHSGRKEVYIDELHIIPVPDVTVATNGLITGEFHFARDVDPDQFELLQSDPNVVPIIDKPGMWICVNFNKKQGPMTDKRLRQVVAMAFDRQQALIAAFGNIELTRLDPGIAMQETAWHTDVGDEVYRNVDPEAAKALLAETDYNGEPLRWLTTKEYPYHYNTAAYIKQELEKIGVNVELVVSDWATVVQRRAQPDLWELLVVGLPGSWHPATQIFNDKEWPGWWDDPRKDEILSRMVELADPEERYQTIVEYQQLIYEELPFIKIGDSHTLQARRAEIQGYVTGNAWFFWNVSLSQGS</sequence>
<feature type="region of interest" description="Disordered" evidence="3">
    <location>
        <begin position="40"/>
        <end position="84"/>
    </location>
</feature>
<dbReference type="GO" id="GO:1904680">
    <property type="term" value="F:peptide transmembrane transporter activity"/>
    <property type="evidence" value="ECO:0007669"/>
    <property type="project" value="TreeGrafter"/>
</dbReference>
<dbReference type="AlphaFoldDB" id="D1C530"/>
<dbReference type="GO" id="GO:0030288">
    <property type="term" value="C:outer membrane-bounded periplasmic space"/>
    <property type="evidence" value="ECO:0007669"/>
    <property type="project" value="UniProtKB-ARBA"/>
</dbReference>
<reference evidence="5 6" key="2">
    <citation type="journal article" date="2010" name="Stand. Genomic Sci.">
        <title>Complete genome sequence of Desulfohalobium retbaense type strain (HR(100)).</title>
        <authorList>
            <person name="Spring S."/>
            <person name="Nolan M."/>
            <person name="Lapidus A."/>
            <person name="Glavina Del Rio T."/>
            <person name="Copeland A."/>
            <person name="Tice H."/>
            <person name="Cheng J.F."/>
            <person name="Lucas S."/>
            <person name="Land M."/>
            <person name="Chen F."/>
            <person name="Bruce D."/>
            <person name="Goodwin L."/>
            <person name="Pitluck S."/>
            <person name="Ivanova N."/>
            <person name="Mavromatis K."/>
            <person name="Mikhailova N."/>
            <person name="Pati A."/>
            <person name="Chen A."/>
            <person name="Palaniappan K."/>
            <person name="Hauser L."/>
            <person name="Chang Y.J."/>
            <person name="Jeffries C.D."/>
            <person name="Munk C."/>
            <person name="Kiss H."/>
            <person name="Chain P."/>
            <person name="Han C."/>
            <person name="Brettin T."/>
            <person name="Detter J.C."/>
            <person name="Schuler E."/>
            <person name="Goker M."/>
            <person name="Rohde M."/>
            <person name="Bristow J."/>
            <person name="Eisen J.A."/>
            <person name="Markowitz V."/>
            <person name="Hugenholtz P."/>
            <person name="Kyrpides N.C."/>
            <person name="Klenk H.P."/>
        </authorList>
    </citation>
    <scope>NUCLEOTIDE SEQUENCE [LARGE SCALE GENOMIC DNA]</scope>
    <source>
        <strain evidence="6">ATCC 49802 / DSM 20745 / S 6022</strain>
    </source>
</reference>
<dbReference type="Gene3D" id="3.10.105.10">
    <property type="entry name" value="Dipeptide-binding Protein, Domain 3"/>
    <property type="match status" value="1"/>
</dbReference>
<dbReference type="GO" id="GO:0043190">
    <property type="term" value="C:ATP-binding cassette (ABC) transporter complex"/>
    <property type="evidence" value="ECO:0007669"/>
    <property type="project" value="InterPro"/>
</dbReference>
<dbReference type="SUPFAM" id="SSF53850">
    <property type="entry name" value="Periplasmic binding protein-like II"/>
    <property type="match status" value="1"/>
</dbReference>
<proteinExistence type="inferred from homology"/>
<keyword evidence="2" id="KW-0732">Signal</keyword>
<dbReference type="PANTHER" id="PTHR30290">
    <property type="entry name" value="PERIPLASMIC BINDING COMPONENT OF ABC TRANSPORTER"/>
    <property type="match status" value="1"/>
</dbReference>
<dbReference type="EMBL" id="CP001823">
    <property type="protein sequence ID" value="ACZ39347.1"/>
    <property type="molecule type" value="Genomic_DNA"/>
</dbReference>
<organism evidence="5 6">
    <name type="scientific">Sphaerobacter thermophilus (strain ATCC 49802 / DSM 20745 / KCCM 41009 / NCIMB 13125 / S 6022)</name>
    <dbReference type="NCBI Taxonomy" id="479434"/>
    <lineage>
        <taxon>Bacteria</taxon>
        <taxon>Pseudomonadati</taxon>
        <taxon>Thermomicrobiota</taxon>
        <taxon>Thermomicrobia</taxon>
        <taxon>Sphaerobacterales</taxon>
        <taxon>Sphaerobacterineae</taxon>
        <taxon>Sphaerobacteraceae</taxon>
        <taxon>Sphaerobacter</taxon>
    </lineage>
</organism>
<protein>
    <submittedName>
        <fullName evidence="5">Extracellular solute-binding protein family 5</fullName>
    </submittedName>
</protein>
<name>D1C530_SPHTD</name>
<dbReference type="GO" id="GO:0015833">
    <property type="term" value="P:peptide transport"/>
    <property type="evidence" value="ECO:0007669"/>
    <property type="project" value="TreeGrafter"/>
</dbReference>
<dbReference type="Gene3D" id="3.90.76.10">
    <property type="entry name" value="Dipeptide-binding Protein, Domain 1"/>
    <property type="match status" value="1"/>
</dbReference>
<dbReference type="InterPro" id="IPR000914">
    <property type="entry name" value="SBP_5_dom"/>
</dbReference>
<evidence type="ECO:0000256" key="2">
    <source>
        <dbReference type="ARBA" id="ARBA00022729"/>
    </source>
</evidence>
<dbReference type="HOGENOM" id="CLU_017028_7_1_0"/>
<dbReference type="eggNOG" id="COG0747">
    <property type="taxonomic scope" value="Bacteria"/>
</dbReference>
<dbReference type="Gene3D" id="3.40.190.10">
    <property type="entry name" value="Periplasmic binding protein-like II"/>
    <property type="match status" value="1"/>
</dbReference>
<evidence type="ECO:0000259" key="4">
    <source>
        <dbReference type="Pfam" id="PF00496"/>
    </source>
</evidence>
<dbReference type="Proteomes" id="UP000002027">
    <property type="component" value="Chromosome 1"/>
</dbReference>
<dbReference type="InterPro" id="IPR030678">
    <property type="entry name" value="Peptide/Ni-bd"/>
</dbReference>
<evidence type="ECO:0000313" key="6">
    <source>
        <dbReference type="Proteomes" id="UP000002027"/>
    </source>
</evidence>
<dbReference type="Pfam" id="PF00496">
    <property type="entry name" value="SBP_bac_5"/>
    <property type="match status" value="1"/>
</dbReference>
<dbReference type="KEGG" id="sti:Sthe_1915"/>
<reference evidence="6" key="1">
    <citation type="submission" date="2009-11" db="EMBL/GenBank/DDBJ databases">
        <title>The complete chromosome 1 of Sphaerobacter thermophilus DSM 20745.</title>
        <authorList>
            <person name="Lucas S."/>
            <person name="Copeland A."/>
            <person name="Lapidus A."/>
            <person name="Glavina del Rio T."/>
            <person name="Dalin E."/>
            <person name="Tice H."/>
            <person name="Bruce D."/>
            <person name="Goodwin L."/>
            <person name="Pitluck S."/>
            <person name="Kyrpides N."/>
            <person name="Mavromatis K."/>
            <person name="Ivanova N."/>
            <person name="Mikhailova N."/>
            <person name="LaButti K.M."/>
            <person name="Clum A."/>
            <person name="Sun H.I."/>
            <person name="Brettin T."/>
            <person name="Detter J.C."/>
            <person name="Han C."/>
            <person name="Larimer F."/>
            <person name="Land M."/>
            <person name="Hauser L."/>
            <person name="Markowitz V."/>
            <person name="Cheng J.F."/>
            <person name="Hugenholtz P."/>
            <person name="Woyke T."/>
            <person name="Wu D."/>
            <person name="Steenblock K."/>
            <person name="Schneider S."/>
            <person name="Pukall R."/>
            <person name="Goeker M."/>
            <person name="Klenk H.P."/>
            <person name="Eisen J.A."/>
        </authorList>
    </citation>
    <scope>NUCLEOTIDE SEQUENCE [LARGE SCALE GENOMIC DNA]</scope>
    <source>
        <strain evidence="6">ATCC 49802 / DSM 20745 / S 6022</strain>
    </source>
</reference>
<dbReference type="InterPro" id="IPR039424">
    <property type="entry name" value="SBP_5"/>
</dbReference>
<dbReference type="PIRSF" id="PIRSF002741">
    <property type="entry name" value="MppA"/>
    <property type="match status" value="1"/>
</dbReference>
<dbReference type="RefSeq" id="WP_012872393.1">
    <property type="nucleotide sequence ID" value="NC_013523.1"/>
</dbReference>
<evidence type="ECO:0000313" key="5">
    <source>
        <dbReference type="EMBL" id="ACZ39347.1"/>
    </source>
</evidence>
<dbReference type="CDD" id="cd08502">
    <property type="entry name" value="PBP2_NikA_DppA_OppA_like_16"/>
    <property type="match status" value="1"/>
</dbReference>
<evidence type="ECO:0000256" key="3">
    <source>
        <dbReference type="SAM" id="MobiDB-lite"/>
    </source>
</evidence>